<dbReference type="SUPFAM" id="SSF56935">
    <property type="entry name" value="Porins"/>
    <property type="match status" value="1"/>
</dbReference>
<protein>
    <recommendedName>
        <fullName evidence="1">LPS-assembly protein LptD</fullName>
    </recommendedName>
</protein>
<name>A0A1L9NV43_9RHOB</name>
<keyword evidence="1" id="KW-0998">Cell outer membrane</keyword>
<keyword evidence="4" id="KW-1185">Reference proteome</keyword>
<evidence type="ECO:0000259" key="2">
    <source>
        <dbReference type="Pfam" id="PF04453"/>
    </source>
</evidence>
<reference evidence="3 4" key="1">
    <citation type="submission" date="2016-10" db="EMBL/GenBank/DDBJ databases">
        <title>Genome sequence of Planktotalea frisia SH6-1.</title>
        <authorList>
            <person name="Poehlein A."/>
            <person name="Bakenhus I."/>
            <person name="Voget S."/>
            <person name="Brinkhoff T."/>
            <person name="Simon M."/>
        </authorList>
    </citation>
    <scope>NUCLEOTIDE SEQUENCE [LARGE SCALE GENOMIC DNA]</scope>
    <source>
        <strain evidence="3 4">SH6-1</strain>
    </source>
</reference>
<dbReference type="HAMAP" id="MF_01411">
    <property type="entry name" value="LPS_assembly_LptD"/>
    <property type="match status" value="1"/>
</dbReference>
<feature type="signal peptide" evidence="1">
    <location>
        <begin position="1"/>
        <end position="25"/>
    </location>
</feature>
<dbReference type="GO" id="GO:0009279">
    <property type="term" value="C:cell outer membrane"/>
    <property type="evidence" value="ECO:0007669"/>
    <property type="project" value="UniProtKB-SubCell"/>
</dbReference>
<dbReference type="PANTHER" id="PTHR30189:SF1">
    <property type="entry name" value="LPS-ASSEMBLY PROTEIN LPTD"/>
    <property type="match status" value="1"/>
</dbReference>
<keyword evidence="1" id="KW-0472">Membrane</keyword>
<organism evidence="3 4">
    <name type="scientific">Planktotalea frisia</name>
    <dbReference type="NCBI Taxonomy" id="696762"/>
    <lineage>
        <taxon>Bacteria</taxon>
        <taxon>Pseudomonadati</taxon>
        <taxon>Pseudomonadota</taxon>
        <taxon>Alphaproteobacteria</taxon>
        <taxon>Rhodobacterales</taxon>
        <taxon>Paracoccaceae</taxon>
        <taxon>Planktotalea</taxon>
    </lineage>
</organism>
<keyword evidence="1" id="KW-0732">Signal</keyword>
<comment type="function">
    <text evidence="1">Involved in the assembly of lipopolysaccharide (LPS) at the surface of the outer membrane.</text>
</comment>
<dbReference type="STRING" id="696762.PFRI_27990"/>
<dbReference type="AlphaFoldDB" id="A0A1L9NV43"/>
<dbReference type="InterPro" id="IPR007543">
    <property type="entry name" value="LptD_C"/>
</dbReference>
<dbReference type="InterPro" id="IPR020889">
    <property type="entry name" value="LipoPS_assembly_LptD"/>
</dbReference>
<accession>A0A1L9NV43</accession>
<feature type="chain" id="PRO_5013409527" description="LPS-assembly protein LptD" evidence="1">
    <location>
        <begin position="26"/>
        <end position="709"/>
    </location>
</feature>
<dbReference type="EMBL" id="MLCB01000159">
    <property type="protein sequence ID" value="OJI93024.1"/>
    <property type="molecule type" value="Genomic_DNA"/>
</dbReference>
<evidence type="ECO:0000256" key="1">
    <source>
        <dbReference type="HAMAP-Rule" id="MF_01411"/>
    </source>
</evidence>
<dbReference type="PANTHER" id="PTHR30189">
    <property type="entry name" value="LPS-ASSEMBLY PROTEIN"/>
    <property type="match status" value="1"/>
</dbReference>
<dbReference type="GO" id="GO:1990351">
    <property type="term" value="C:transporter complex"/>
    <property type="evidence" value="ECO:0007669"/>
    <property type="project" value="TreeGrafter"/>
</dbReference>
<dbReference type="InterPro" id="IPR050218">
    <property type="entry name" value="LptD"/>
</dbReference>
<comment type="similarity">
    <text evidence="1">Belongs to the LptD family.</text>
</comment>
<dbReference type="Proteomes" id="UP000184514">
    <property type="component" value="Unassembled WGS sequence"/>
</dbReference>
<sequence precursor="true">MSRTVHILRVLTAIALIAFALPARAQDADAALLVADSVLITEDERLVATGNVEAFYDGIRLFTDEIIYDQKRDELIIKGAIRLSQENGDVIIADSADLDSKLENGILRGARYVLNQELQILSAQTDRVEGRYTVLRKVVATSCQICGNGAPIWQIRADRAIHDREEKQIYFRRAQFRLLGVPVLYLPTMRIPDPSLKRSTGFLVPRFFSDSELGFGIKLPYFITLGEHADVTLTPFVTPVTRTLELRLRKMIRRGYVELNGAISKDSLLPDSPRHYLTGFGAFDLGQSFVLSFDVETASDSGYRSNYGYSGRDRLGSGITLTRVKRDVFFQAELLNFETLRDNESNDTQPTVTGNVTYERRYQLPSIGGELRATLGVHGHKRVSLDDVTGRDMARVNLDLSWQDEWTVGNGLRFGLVTSLGLDSYGVQQDSTALGRTNNVTPAIAATLRYPLMNVGQDGARYLIEPIAQIAWSGGSPSVSPNDESVSSEFDESNLLSLSRFPVKDRRETGTIGALGFRMARLDTQSWSAGLTVGQVFRETADPSFSDSSGLQGLTSDTLLALNYTSNWGGSFMARGLFEADFEPVKTEARIAYRRNKVTLAGTYVQINADAAENRTASVAEWSLGGTYKINRHWTAQANAQYDLLTDRMAKTGGKVTYENECVSIGLGATRSFARSTTLVPATTYELAVSLRGFSTGGSGKAARRTCRK</sequence>
<dbReference type="GO" id="GO:0043165">
    <property type="term" value="P:Gram-negative-bacterium-type cell outer membrane assembly"/>
    <property type="evidence" value="ECO:0007669"/>
    <property type="project" value="UniProtKB-UniRule"/>
</dbReference>
<gene>
    <name evidence="3" type="primary">lptD_2</name>
    <name evidence="1" type="synonym">lptD</name>
    <name evidence="3" type="ORF">PFRI_27990</name>
</gene>
<dbReference type="GO" id="GO:0015920">
    <property type="term" value="P:lipopolysaccharide transport"/>
    <property type="evidence" value="ECO:0007669"/>
    <property type="project" value="InterPro"/>
</dbReference>
<feature type="domain" description="LptD C-terminal" evidence="2">
    <location>
        <begin position="274"/>
        <end position="634"/>
    </location>
</feature>
<evidence type="ECO:0000313" key="4">
    <source>
        <dbReference type="Proteomes" id="UP000184514"/>
    </source>
</evidence>
<proteinExistence type="inferred from homology"/>
<evidence type="ECO:0000313" key="3">
    <source>
        <dbReference type="EMBL" id="OJI93024.1"/>
    </source>
</evidence>
<comment type="caution">
    <text evidence="3">The sequence shown here is derived from an EMBL/GenBank/DDBJ whole genome shotgun (WGS) entry which is preliminary data.</text>
</comment>
<dbReference type="Pfam" id="PF04453">
    <property type="entry name" value="LptD"/>
    <property type="match status" value="1"/>
</dbReference>
<dbReference type="RefSeq" id="WP_072631319.1">
    <property type="nucleotide sequence ID" value="NZ_MLCB01000159.1"/>
</dbReference>
<dbReference type="OrthoDB" id="9760225at2"/>
<comment type="subunit">
    <text evidence="1">Component of the lipopolysaccharide transport and assembly complex.</text>
</comment>
<comment type="subcellular location">
    <subcellularLocation>
        <location evidence="1">Cell outer membrane</location>
    </subcellularLocation>
</comment>
<comment type="caution">
    <text evidence="1">Lacks conserved residue(s) required for the propagation of feature annotation.</text>
</comment>